<evidence type="ECO:0000313" key="3">
    <source>
        <dbReference type="Proteomes" id="UP000241769"/>
    </source>
</evidence>
<proteinExistence type="predicted"/>
<accession>A0A2P6NK49</accession>
<feature type="region of interest" description="Disordered" evidence="1">
    <location>
        <begin position="1"/>
        <end position="24"/>
    </location>
</feature>
<dbReference type="EMBL" id="MDYQ01000065">
    <property type="protein sequence ID" value="PRP84345.1"/>
    <property type="molecule type" value="Genomic_DNA"/>
</dbReference>
<reference evidence="2 3" key="1">
    <citation type="journal article" date="2018" name="Genome Biol. Evol.">
        <title>Multiple Roots of Fruiting Body Formation in Amoebozoa.</title>
        <authorList>
            <person name="Hillmann F."/>
            <person name="Forbes G."/>
            <person name="Novohradska S."/>
            <person name="Ferling I."/>
            <person name="Riege K."/>
            <person name="Groth M."/>
            <person name="Westermann M."/>
            <person name="Marz M."/>
            <person name="Spaller T."/>
            <person name="Winckler T."/>
            <person name="Schaap P."/>
            <person name="Glockner G."/>
        </authorList>
    </citation>
    <scope>NUCLEOTIDE SEQUENCE [LARGE SCALE GENOMIC DNA]</scope>
    <source>
        <strain evidence="2 3">Jena</strain>
    </source>
</reference>
<sequence>MFKFFRRKKKRNMSPDRASPPPLMKTRSEEQLNYFYNELNQHGTIEEYKRAKEQVFVKHELLEYSPLQSILSELKRKIEREPFTQSFSQFLLQLMATAFELPDVNDARSYRCIDGYHLFPSIGKLHNMLEWRKDLLFAALRHVERTEGATQMGPLLSLLAVGGESCEARRMMAFHAAVLRCKIDIAIDDALEVEETEKQKARRQLWEAATDYVESVKVRAFQRVFIDPTHTCLHQLGCMTRDDADVHGGNTYSALLFATLAIMLPRGLFLQDEAKGVCDYLRPPETRQEALMAVSPKDSFKSFKMGFQRGSLMADYFIFPGRTPLDVAKRAISRRAEDQDGRKHLSLYLEAFTRYFTKEEIIQPLFLHLSGEGQALNVILKDLYPDEKVEDVREWVYDVEKDYEFSEERAVLLLRHAGVAE</sequence>
<keyword evidence="3" id="KW-1185">Reference proteome</keyword>
<name>A0A2P6NK49_9EUKA</name>
<dbReference type="AlphaFoldDB" id="A0A2P6NK49"/>
<dbReference type="InParanoid" id="A0A2P6NK49"/>
<feature type="compositionally biased region" description="Basic residues" evidence="1">
    <location>
        <begin position="1"/>
        <end position="12"/>
    </location>
</feature>
<evidence type="ECO:0000256" key="1">
    <source>
        <dbReference type="SAM" id="MobiDB-lite"/>
    </source>
</evidence>
<organism evidence="2 3">
    <name type="scientific">Planoprotostelium fungivorum</name>
    <dbReference type="NCBI Taxonomy" id="1890364"/>
    <lineage>
        <taxon>Eukaryota</taxon>
        <taxon>Amoebozoa</taxon>
        <taxon>Evosea</taxon>
        <taxon>Variosea</taxon>
        <taxon>Cavosteliida</taxon>
        <taxon>Cavosteliaceae</taxon>
        <taxon>Planoprotostelium</taxon>
    </lineage>
</organism>
<comment type="caution">
    <text evidence="2">The sequence shown here is derived from an EMBL/GenBank/DDBJ whole genome shotgun (WGS) entry which is preliminary data.</text>
</comment>
<evidence type="ECO:0000313" key="2">
    <source>
        <dbReference type="EMBL" id="PRP84345.1"/>
    </source>
</evidence>
<dbReference type="Proteomes" id="UP000241769">
    <property type="component" value="Unassembled WGS sequence"/>
</dbReference>
<gene>
    <name evidence="2" type="ORF">PROFUN_07646</name>
</gene>
<protein>
    <submittedName>
        <fullName evidence="2">Uncharacterized protein</fullName>
    </submittedName>
</protein>